<keyword evidence="2" id="KW-1185">Reference proteome</keyword>
<accession>A0A0B0MIV9</accession>
<reference evidence="2" key="1">
    <citation type="submission" date="2014-09" db="EMBL/GenBank/DDBJ databases">
        <authorList>
            <person name="Mudge J."/>
            <person name="Ramaraj T."/>
            <person name="Lindquist I.E."/>
            <person name="Bharti A.K."/>
            <person name="Sundararajan A."/>
            <person name="Cameron C.T."/>
            <person name="Woodward J.E."/>
            <person name="May G.D."/>
            <person name="Brubaker C."/>
            <person name="Broadhvest J."/>
            <person name="Wilkins T.A."/>
        </authorList>
    </citation>
    <scope>NUCLEOTIDE SEQUENCE</scope>
    <source>
        <strain evidence="2">cv. AKA8401</strain>
    </source>
</reference>
<comment type="caution">
    <text evidence="1">The sequence shown here is derived from an EMBL/GenBank/DDBJ whole genome shotgun (WGS) entry which is preliminary data.</text>
</comment>
<organism evidence="1 2">
    <name type="scientific">Gossypium arboreum</name>
    <name type="common">Tree cotton</name>
    <name type="synonym">Gossypium nanking</name>
    <dbReference type="NCBI Taxonomy" id="29729"/>
    <lineage>
        <taxon>Eukaryota</taxon>
        <taxon>Viridiplantae</taxon>
        <taxon>Streptophyta</taxon>
        <taxon>Embryophyta</taxon>
        <taxon>Tracheophyta</taxon>
        <taxon>Spermatophyta</taxon>
        <taxon>Magnoliopsida</taxon>
        <taxon>eudicotyledons</taxon>
        <taxon>Gunneridae</taxon>
        <taxon>Pentapetalae</taxon>
        <taxon>rosids</taxon>
        <taxon>malvids</taxon>
        <taxon>Malvales</taxon>
        <taxon>Malvaceae</taxon>
        <taxon>Malvoideae</taxon>
        <taxon>Gossypium</taxon>
    </lineage>
</organism>
<dbReference type="EMBL" id="JRRC01053732">
    <property type="protein sequence ID" value="KHF98825.1"/>
    <property type="molecule type" value="Genomic_DNA"/>
</dbReference>
<protein>
    <submittedName>
        <fullName evidence="1">Uncharacterized protein</fullName>
    </submittedName>
</protein>
<name>A0A0B0MIV9_GOSAR</name>
<evidence type="ECO:0000313" key="2">
    <source>
        <dbReference type="Proteomes" id="UP000032142"/>
    </source>
</evidence>
<dbReference type="Proteomes" id="UP000032142">
    <property type="component" value="Unassembled WGS sequence"/>
</dbReference>
<sequence length="62" mass="6733">MASGSFCLGREEKELGLETLAGNFKFWASATWVWFSPGLGRVQPVCLGVCITSLGYFGPIVF</sequence>
<dbReference type="AlphaFoldDB" id="A0A0B0MIV9"/>
<proteinExistence type="predicted"/>
<evidence type="ECO:0000313" key="1">
    <source>
        <dbReference type="EMBL" id="KHF98825.1"/>
    </source>
</evidence>
<gene>
    <name evidence="1" type="ORF">F383_38104</name>
</gene>